<evidence type="ECO:0000256" key="1">
    <source>
        <dbReference type="SAM" id="MobiDB-lite"/>
    </source>
</evidence>
<dbReference type="CDD" id="cd00303">
    <property type="entry name" value="retropepsin_like"/>
    <property type="match status" value="1"/>
</dbReference>
<evidence type="ECO:0000313" key="2">
    <source>
        <dbReference type="EMBL" id="CAG8820392.1"/>
    </source>
</evidence>
<name>A0ABN7W958_GIGMA</name>
<protein>
    <submittedName>
        <fullName evidence="2">20284_t:CDS:1</fullName>
    </submittedName>
</protein>
<dbReference type="EMBL" id="CAJVQB010033880">
    <property type="protein sequence ID" value="CAG8820392.1"/>
    <property type="molecule type" value="Genomic_DNA"/>
</dbReference>
<comment type="caution">
    <text evidence="2">The sequence shown here is derived from an EMBL/GenBank/DDBJ whole genome shotgun (WGS) entry which is preliminary data.</text>
</comment>
<dbReference type="Proteomes" id="UP000789901">
    <property type="component" value="Unassembled WGS sequence"/>
</dbReference>
<accession>A0ABN7W958</accession>
<reference evidence="2 3" key="1">
    <citation type="submission" date="2021-06" db="EMBL/GenBank/DDBJ databases">
        <authorList>
            <person name="Kallberg Y."/>
            <person name="Tangrot J."/>
            <person name="Rosling A."/>
        </authorList>
    </citation>
    <scope>NUCLEOTIDE SEQUENCE [LARGE SCALE GENOMIC DNA]</scope>
    <source>
        <strain evidence="2 3">120-4 pot B 10/14</strain>
    </source>
</reference>
<dbReference type="InterPro" id="IPR021109">
    <property type="entry name" value="Peptidase_aspartic_dom_sf"/>
</dbReference>
<feature type="region of interest" description="Disordered" evidence="1">
    <location>
        <begin position="1"/>
        <end position="21"/>
    </location>
</feature>
<sequence length="185" mass="21201">MVCDYHSKSNKHGNEANVASESPKINKNEVVTDITINREALLKIDGWVQGQNALILIDSGASKDFMSSNFVKQTNLFKDKNQSSPIELADSTRCQTQGSIKKNNIEVLPLQKYDIILEKPWLYDLNPRIDWRNNQIVVKKDKWTHKIKTITSGETYKEIKDEYKEDAYLKNILKALEDPGSDETK</sequence>
<dbReference type="Pfam" id="PF08284">
    <property type="entry name" value="RVP_2"/>
    <property type="match status" value="1"/>
</dbReference>
<dbReference type="Gene3D" id="2.40.70.10">
    <property type="entry name" value="Acid Proteases"/>
    <property type="match status" value="1"/>
</dbReference>
<evidence type="ECO:0000313" key="3">
    <source>
        <dbReference type="Proteomes" id="UP000789901"/>
    </source>
</evidence>
<organism evidence="2 3">
    <name type="scientific">Gigaspora margarita</name>
    <dbReference type="NCBI Taxonomy" id="4874"/>
    <lineage>
        <taxon>Eukaryota</taxon>
        <taxon>Fungi</taxon>
        <taxon>Fungi incertae sedis</taxon>
        <taxon>Mucoromycota</taxon>
        <taxon>Glomeromycotina</taxon>
        <taxon>Glomeromycetes</taxon>
        <taxon>Diversisporales</taxon>
        <taxon>Gigasporaceae</taxon>
        <taxon>Gigaspora</taxon>
    </lineage>
</organism>
<keyword evidence="3" id="KW-1185">Reference proteome</keyword>
<gene>
    <name evidence="2" type="ORF">GMARGA_LOCUS27559</name>
</gene>
<proteinExistence type="predicted"/>